<dbReference type="Proteomes" id="UP001500630">
    <property type="component" value="Unassembled WGS sequence"/>
</dbReference>
<keyword evidence="4 12" id="KW-0812">Transmembrane</keyword>
<evidence type="ECO:0000313" key="14">
    <source>
        <dbReference type="EMBL" id="GAA3547709.1"/>
    </source>
</evidence>
<dbReference type="InterPro" id="IPR041916">
    <property type="entry name" value="Anti_sigma_zinc_sf"/>
</dbReference>
<evidence type="ECO:0000256" key="8">
    <source>
        <dbReference type="ARBA" id="ARBA00023163"/>
    </source>
</evidence>
<proteinExistence type="predicted"/>
<evidence type="ECO:0000256" key="1">
    <source>
        <dbReference type="ARBA" id="ARBA00004167"/>
    </source>
</evidence>
<evidence type="ECO:0000256" key="11">
    <source>
        <dbReference type="SAM" id="MobiDB-lite"/>
    </source>
</evidence>
<evidence type="ECO:0000256" key="12">
    <source>
        <dbReference type="SAM" id="Phobius"/>
    </source>
</evidence>
<feature type="domain" description="Anti-sigma K factor RskA C-terminal" evidence="13">
    <location>
        <begin position="197"/>
        <end position="334"/>
    </location>
</feature>
<dbReference type="Gene3D" id="1.10.10.1320">
    <property type="entry name" value="Anti-sigma factor, zinc-finger domain"/>
    <property type="match status" value="1"/>
</dbReference>
<evidence type="ECO:0000256" key="4">
    <source>
        <dbReference type="ARBA" id="ARBA00022692"/>
    </source>
</evidence>
<feature type="transmembrane region" description="Helical" evidence="12">
    <location>
        <begin position="193"/>
        <end position="213"/>
    </location>
</feature>
<keyword evidence="8" id="KW-0804">Transcription</keyword>
<evidence type="ECO:0000256" key="5">
    <source>
        <dbReference type="ARBA" id="ARBA00022989"/>
    </source>
</evidence>
<evidence type="ECO:0000256" key="9">
    <source>
        <dbReference type="ARBA" id="ARBA00029829"/>
    </source>
</evidence>
<evidence type="ECO:0000256" key="2">
    <source>
        <dbReference type="ARBA" id="ARBA00004236"/>
    </source>
</evidence>
<keyword evidence="3" id="KW-1003">Cell membrane</keyword>
<sequence>MNKAPRPSDMPERPKYMREPPLTWGVEMNDELHTLSGAYAVHALPYAEWVLFEEHLVACSRCGNEVRHLRETAARLAEAVAEPPPAALRRRLLDAAHRSRAPEERPGEEPWQHSGRPEQGPEQGFDDSPTIWRPPVTRILGTAHLDAFPDAPTLGLPPEDVREVREFAAPPWRPPVPHEGGEVVPLRRGRSRVLAGLSAVAAAAAIALGVVAFDARRDLGDANARNDELIAVLAAPDAETMRQPVTSGGTGTVVISRAAGRMVFASSGLPELPASRAYELWLMGPGGTRPAGMIGPAEDGLTGPMLLTPLSDDDHVALTVEPAAGSERPTTPPVMLAALPSA</sequence>
<evidence type="ECO:0000256" key="10">
    <source>
        <dbReference type="ARBA" id="ARBA00030803"/>
    </source>
</evidence>
<dbReference type="PANTHER" id="PTHR37461">
    <property type="entry name" value="ANTI-SIGMA-K FACTOR RSKA"/>
    <property type="match status" value="1"/>
</dbReference>
<reference evidence="15" key="1">
    <citation type="journal article" date="2019" name="Int. J. Syst. Evol. Microbiol.">
        <title>The Global Catalogue of Microorganisms (GCM) 10K type strain sequencing project: providing services to taxonomists for standard genome sequencing and annotation.</title>
        <authorList>
            <consortium name="The Broad Institute Genomics Platform"/>
            <consortium name="The Broad Institute Genome Sequencing Center for Infectious Disease"/>
            <person name="Wu L."/>
            <person name="Ma J."/>
        </authorList>
    </citation>
    <scope>NUCLEOTIDE SEQUENCE [LARGE SCALE GENOMIC DNA]</scope>
    <source>
        <strain evidence="15">JCM 17326</strain>
    </source>
</reference>
<evidence type="ECO:0000256" key="6">
    <source>
        <dbReference type="ARBA" id="ARBA00023015"/>
    </source>
</evidence>
<dbReference type="Pfam" id="PF10099">
    <property type="entry name" value="RskA_C"/>
    <property type="match status" value="1"/>
</dbReference>
<evidence type="ECO:0000313" key="15">
    <source>
        <dbReference type="Proteomes" id="UP001500630"/>
    </source>
</evidence>
<gene>
    <name evidence="14" type="ORF">GCM10022419_029940</name>
</gene>
<name>A0ABP6W7E3_9ACTN</name>
<dbReference type="InterPro" id="IPR051474">
    <property type="entry name" value="Anti-sigma-K/W_factor"/>
</dbReference>
<keyword evidence="7 12" id="KW-0472">Membrane</keyword>
<dbReference type="PANTHER" id="PTHR37461:SF1">
    <property type="entry name" value="ANTI-SIGMA-K FACTOR RSKA"/>
    <property type="match status" value="1"/>
</dbReference>
<dbReference type="EMBL" id="BAABDQ010000005">
    <property type="protein sequence ID" value="GAA3547709.1"/>
    <property type="molecule type" value="Genomic_DNA"/>
</dbReference>
<evidence type="ECO:0000256" key="7">
    <source>
        <dbReference type="ARBA" id="ARBA00023136"/>
    </source>
</evidence>
<protein>
    <recommendedName>
        <fullName evidence="10">Regulator of SigK</fullName>
    </recommendedName>
    <alternativeName>
        <fullName evidence="9">Sigma-K anti-sigma factor RskA</fullName>
    </alternativeName>
</protein>
<keyword evidence="15" id="KW-1185">Reference proteome</keyword>
<keyword evidence="6" id="KW-0805">Transcription regulation</keyword>
<accession>A0ABP6W7E3</accession>
<comment type="caution">
    <text evidence="14">The sequence shown here is derived from an EMBL/GenBank/DDBJ whole genome shotgun (WGS) entry which is preliminary data.</text>
</comment>
<comment type="subcellular location">
    <subcellularLocation>
        <location evidence="2">Cell membrane</location>
    </subcellularLocation>
    <subcellularLocation>
        <location evidence="1">Membrane</location>
        <topology evidence="1">Single-pass membrane protein</topology>
    </subcellularLocation>
</comment>
<dbReference type="InterPro" id="IPR018764">
    <property type="entry name" value="RskA_C"/>
</dbReference>
<feature type="compositionally biased region" description="Basic and acidic residues" evidence="11">
    <location>
        <begin position="97"/>
        <end position="111"/>
    </location>
</feature>
<organism evidence="14 15">
    <name type="scientific">Nonomuraea rosea</name>
    <dbReference type="NCBI Taxonomy" id="638574"/>
    <lineage>
        <taxon>Bacteria</taxon>
        <taxon>Bacillati</taxon>
        <taxon>Actinomycetota</taxon>
        <taxon>Actinomycetes</taxon>
        <taxon>Streptosporangiales</taxon>
        <taxon>Streptosporangiaceae</taxon>
        <taxon>Nonomuraea</taxon>
    </lineage>
</organism>
<evidence type="ECO:0000256" key="3">
    <source>
        <dbReference type="ARBA" id="ARBA00022475"/>
    </source>
</evidence>
<feature type="region of interest" description="Disordered" evidence="11">
    <location>
        <begin position="97"/>
        <end position="131"/>
    </location>
</feature>
<keyword evidence="5 12" id="KW-1133">Transmembrane helix</keyword>
<evidence type="ECO:0000259" key="13">
    <source>
        <dbReference type="Pfam" id="PF10099"/>
    </source>
</evidence>